<evidence type="ECO:0000256" key="2">
    <source>
        <dbReference type="ARBA" id="ARBA00022840"/>
    </source>
</evidence>
<dbReference type="InterPro" id="IPR027417">
    <property type="entry name" value="P-loop_NTPase"/>
</dbReference>
<dbReference type="InterPro" id="IPR001609">
    <property type="entry name" value="Myosin_head_motor_dom-like"/>
</dbReference>
<name>A0A438EX17_VITVI</name>
<keyword evidence="1" id="KW-0547">Nucleotide-binding</keyword>
<protein>
    <submittedName>
        <fullName evidence="6">Myosin-15</fullName>
    </submittedName>
</protein>
<organism evidence="6 7">
    <name type="scientific">Vitis vinifera</name>
    <name type="common">Grape</name>
    <dbReference type="NCBI Taxonomy" id="29760"/>
    <lineage>
        <taxon>Eukaryota</taxon>
        <taxon>Viridiplantae</taxon>
        <taxon>Streptophyta</taxon>
        <taxon>Embryophyta</taxon>
        <taxon>Tracheophyta</taxon>
        <taxon>Spermatophyta</taxon>
        <taxon>Magnoliopsida</taxon>
        <taxon>eudicotyledons</taxon>
        <taxon>Gunneridae</taxon>
        <taxon>Pentapetalae</taxon>
        <taxon>rosids</taxon>
        <taxon>Vitales</taxon>
        <taxon>Vitaceae</taxon>
        <taxon>Viteae</taxon>
        <taxon>Vitis</taxon>
    </lineage>
</organism>
<dbReference type="GO" id="GO:0005524">
    <property type="term" value="F:ATP binding"/>
    <property type="evidence" value="ECO:0007669"/>
    <property type="project" value="UniProtKB-KW"/>
</dbReference>
<dbReference type="SMART" id="SM00242">
    <property type="entry name" value="MYSc"/>
    <property type="match status" value="1"/>
</dbReference>
<keyword evidence="3 4" id="KW-0009">Actin-binding</keyword>
<keyword evidence="4" id="KW-0505">Motor protein</keyword>
<dbReference type="GO" id="GO:0003779">
    <property type="term" value="F:actin binding"/>
    <property type="evidence" value="ECO:0007669"/>
    <property type="project" value="UniProtKB-KW"/>
</dbReference>
<gene>
    <name evidence="6" type="primary">XI-I_3</name>
    <name evidence="6" type="ORF">CK203_077321</name>
</gene>
<dbReference type="Gene3D" id="1.10.10.820">
    <property type="match status" value="1"/>
</dbReference>
<feature type="domain" description="Myosin motor" evidence="5">
    <location>
        <begin position="1"/>
        <end position="256"/>
    </location>
</feature>
<dbReference type="Gene3D" id="1.20.120.720">
    <property type="entry name" value="Myosin VI head, motor domain, U50 subdomain"/>
    <property type="match status" value="1"/>
</dbReference>
<evidence type="ECO:0000256" key="1">
    <source>
        <dbReference type="ARBA" id="ARBA00022741"/>
    </source>
</evidence>
<dbReference type="PANTHER" id="PTHR13140:SF781">
    <property type="entry name" value="MYOSIN-15"/>
    <property type="match status" value="1"/>
</dbReference>
<evidence type="ECO:0000256" key="3">
    <source>
        <dbReference type="ARBA" id="ARBA00023203"/>
    </source>
</evidence>
<dbReference type="Proteomes" id="UP000288805">
    <property type="component" value="Unassembled WGS sequence"/>
</dbReference>
<dbReference type="AlphaFoldDB" id="A0A438EX17"/>
<dbReference type="Pfam" id="PF00063">
    <property type="entry name" value="Myosin_head"/>
    <property type="match status" value="2"/>
</dbReference>
<comment type="caution">
    <text evidence="6">The sequence shown here is derived from an EMBL/GenBank/DDBJ whole genome shotgun (WGS) entry which is preliminary data.</text>
</comment>
<evidence type="ECO:0000256" key="4">
    <source>
        <dbReference type="PROSITE-ProRule" id="PRU00782"/>
    </source>
</evidence>
<evidence type="ECO:0000313" key="6">
    <source>
        <dbReference type="EMBL" id="RVW52268.1"/>
    </source>
</evidence>
<reference evidence="6 7" key="1">
    <citation type="journal article" date="2018" name="PLoS Genet.">
        <title>Population sequencing reveals clonal diversity and ancestral inbreeding in the grapevine cultivar Chardonnay.</title>
        <authorList>
            <person name="Roach M.J."/>
            <person name="Johnson D.L."/>
            <person name="Bohlmann J."/>
            <person name="van Vuuren H.J."/>
            <person name="Jones S.J."/>
            <person name="Pretorius I.S."/>
            <person name="Schmidt S.A."/>
            <person name="Borneman A.R."/>
        </authorList>
    </citation>
    <scope>NUCLEOTIDE SEQUENCE [LARGE SCALE GENOMIC DNA]</scope>
    <source>
        <strain evidence="7">cv. Chardonnay</strain>
        <tissue evidence="6">Leaf</tissue>
    </source>
</reference>
<evidence type="ECO:0000313" key="7">
    <source>
        <dbReference type="Proteomes" id="UP000288805"/>
    </source>
</evidence>
<keyword evidence="2" id="KW-0067">ATP-binding</keyword>
<evidence type="ECO:0000259" key="5">
    <source>
        <dbReference type="PROSITE" id="PS51456"/>
    </source>
</evidence>
<dbReference type="PANTHER" id="PTHR13140">
    <property type="entry name" value="MYOSIN"/>
    <property type="match status" value="1"/>
</dbReference>
<dbReference type="GO" id="GO:0003774">
    <property type="term" value="F:cytoskeletal motor activity"/>
    <property type="evidence" value="ECO:0007669"/>
    <property type="project" value="InterPro"/>
</dbReference>
<dbReference type="EMBL" id="QGNW01001171">
    <property type="protein sequence ID" value="RVW52268.1"/>
    <property type="molecule type" value="Genomic_DNA"/>
</dbReference>
<sequence length="256" mass="29312">MDISSLWMFPFIMSSSVKDAEKYKLGKPDNFHYLNQSKSYELEGVSNGEEYMKTRRAMGIVAIFRTLAAILHLGNVEFSPGKEHDSSVLKDQKSNFHIQMAADLFILRCWSNKCIHKLEYGVQINWCYYWDVNKLSIAECDVNLLRATLCTRTIQTREGDIIKALDCNAAVASRDALAKTVYAKLFDWLVEKVNRSVGQDLNSRVQIGVLDIYGFECFKHNSDLVNNDDFKCLLDVVKLPEMFKRFITSYVTVSIA</sequence>
<dbReference type="PROSITE" id="PS51456">
    <property type="entry name" value="MYOSIN_MOTOR"/>
    <property type="match status" value="1"/>
</dbReference>
<accession>A0A438EX17</accession>
<dbReference type="SUPFAM" id="SSF52540">
    <property type="entry name" value="P-loop containing nucleoside triphosphate hydrolases"/>
    <property type="match status" value="1"/>
</dbReference>
<comment type="similarity">
    <text evidence="4">Belongs to the TRAFAC class myosin-kinesin ATPase superfamily. Myosin family.</text>
</comment>
<proteinExistence type="inferred from homology"/>
<dbReference type="GO" id="GO:0016459">
    <property type="term" value="C:myosin complex"/>
    <property type="evidence" value="ECO:0007669"/>
    <property type="project" value="UniProtKB-KW"/>
</dbReference>
<keyword evidence="4" id="KW-0518">Myosin</keyword>
<comment type="caution">
    <text evidence="4">Lacks conserved residue(s) required for the propagation of feature annotation.</text>
</comment>